<proteinExistence type="predicted"/>
<evidence type="ECO:0000256" key="1">
    <source>
        <dbReference type="SAM" id="MobiDB-lite"/>
    </source>
</evidence>
<name>A0ABX5XQ66_9BACT</name>
<evidence type="ECO:0000313" key="3">
    <source>
        <dbReference type="Proteomes" id="UP000318081"/>
    </source>
</evidence>
<sequence>MPQVPGTVGRPRIDQARGGNSHRCATTIRATTAHAITVHEADSSQSSGVQCCGFRINDRVVPPLPDEDVCQAAG</sequence>
<dbReference type="EMBL" id="CP036432">
    <property type="protein sequence ID" value="QDV83495.1"/>
    <property type="molecule type" value="Genomic_DNA"/>
</dbReference>
<keyword evidence="3" id="KW-1185">Reference proteome</keyword>
<evidence type="ECO:0000313" key="2">
    <source>
        <dbReference type="EMBL" id="QDV83495.1"/>
    </source>
</evidence>
<feature type="region of interest" description="Disordered" evidence="1">
    <location>
        <begin position="1"/>
        <end position="22"/>
    </location>
</feature>
<gene>
    <name evidence="2" type="ORF">TBK1r_24360</name>
</gene>
<dbReference type="Proteomes" id="UP000318081">
    <property type="component" value="Chromosome"/>
</dbReference>
<accession>A0ABX5XQ66</accession>
<reference evidence="2 3" key="1">
    <citation type="submission" date="2019-02" db="EMBL/GenBank/DDBJ databases">
        <title>Deep-cultivation of Planctomycetes and their phenomic and genomic characterization uncovers novel biology.</title>
        <authorList>
            <person name="Wiegand S."/>
            <person name="Jogler M."/>
            <person name="Boedeker C."/>
            <person name="Pinto D."/>
            <person name="Vollmers J."/>
            <person name="Rivas-Marin E."/>
            <person name="Kohn T."/>
            <person name="Peeters S.H."/>
            <person name="Heuer A."/>
            <person name="Rast P."/>
            <person name="Oberbeckmann S."/>
            <person name="Bunk B."/>
            <person name="Jeske O."/>
            <person name="Meyerdierks A."/>
            <person name="Storesund J.E."/>
            <person name="Kallscheuer N."/>
            <person name="Luecker S."/>
            <person name="Lage O.M."/>
            <person name="Pohl T."/>
            <person name="Merkel B.J."/>
            <person name="Hornburger P."/>
            <person name="Mueller R.-W."/>
            <person name="Bruemmer F."/>
            <person name="Labrenz M."/>
            <person name="Spormann A.M."/>
            <person name="Op den Camp H."/>
            <person name="Overmann J."/>
            <person name="Amann R."/>
            <person name="Jetten M.S.M."/>
            <person name="Mascher T."/>
            <person name="Medema M.H."/>
            <person name="Devos D.P."/>
            <person name="Kaster A.-K."/>
            <person name="Ovreas L."/>
            <person name="Rohde M."/>
            <person name="Galperin M.Y."/>
            <person name="Jogler C."/>
        </authorList>
    </citation>
    <scope>NUCLEOTIDE SEQUENCE [LARGE SCALE GENOMIC DNA]</scope>
    <source>
        <strain evidence="2 3">TBK1r</strain>
    </source>
</reference>
<organism evidence="2 3">
    <name type="scientific">Stieleria magnilauensis</name>
    <dbReference type="NCBI Taxonomy" id="2527963"/>
    <lineage>
        <taxon>Bacteria</taxon>
        <taxon>Pseudomonadati</taxon>
        <taxon>Planctomycetota</taxon>
        <taxon>Planctomycetia</taxon>
        <taxon>Pirellulales</taxon>
        <taxon>Pirellulaceae</taxon>
        <taxon>Stieleria</taxon>
    </lineage>
</organism>
<protein>
    <submittedName>
        <fullName evidence="2">Uncharacterized protein</fullName>
    </submittedName>
</protein>